<keyword evidence="6 7" id="KW-0326">Glycosidase</keyword>
<proteinExistence type="inferred from homology"/>
<evidence type="ECO:0000259" key="8">
    <source>
        <dbReference type="Pfam" id="PF08291"/>
    </source>
</evidence>
<comment type="catalytic activity">
    <reaction evidence="1 7">
        <text>Hydrolysis of (1-&gt;4)-beta-linkages between N-acetylmuramic acid and N-acetyl-D-glucosamine residues in a peptidoglycan and between N-acetyl-D-glucosamine residues in chitodextrins.</text>
        <dbReference type="EC" id="3.2.1.17"/>
    </reaction>
</comment>
<dbReference type="InterPro" id="IPR002196">
    <property type="entry name" value="Glyco_hydro_24"/>
</dbReference>
<dbReference type="EC" id="3.2.1.17" evidence="7"/>
<feature type="domain" description="Peptidase M15A C-terminal" evidence="8">
    <location>
        <begin position="226"/>
        <end position="313"/>
    </location>
</feature>
<dbReference type="EMBL" id="AWXZ01000007">
    <property type="protein sequence ID" value="ESR27347.1"/>
    <property type="molecule type" value="Genomic_DNA"/>
</dbReference>
<keyword evidence="4 7" id="KW-0378">Hydrolase</keyword>
<evidence type="ECO:0000256" key="7">
    <source>
        <dbReference type="RuleBase" id="RU003788"/>
    </source>
</evidence>
<dbReference type="Gene3D" id="1.10.530.40">
    <property type="match status" value="1"/>
</dbReference>
<keyword evidence="2 7" id="KW-0929">Antimicrobial</keyword>
<evidence type="ECO:0000256" key="3">
    <source>
        <dbReference type="ARBA" id="ARBA00022638"/>
    </source>
</evidence>
<dbReference type="GO" id="GO:0042742">
    <property type="term" value="P:defense response to bacterium"/>
    <property type="evidence" value="ECO:0007669"/>
    <property type="project" value="UniProtKB-KW"/>
</dbReference>
<accession>V4R5W7</accession>
<dbReference type="SUPFAM" id="SSF53955">
    <property type="entry name" value="Lysozyme-like"/>
    <property type="match status" value="1"/>
</dbReference>
<dbReference type="Proteomes" id="UP000017819">
    <property type="component" value="Unassembled WGS sequence"/>
</dbReference>
<protein>
    <recommendedName>
        <fullName evidence="7">Lysozyme</fullName>
        <ecNumber evidence="7">3.2.1.17</ecNumber>
    </recommendedName>
</protein>
<comment type="caution">
    <text evidence="9">The sequence shown here is derived from an EMBL/GenBank/DDBJ whole genome shotgun (WGS) entry which is preliminary data.</text>
</comment>
<dbReference type="InterPro" id="IPR009045">
    <property type="entry name" value="Zn_M74/Hedgehog-like"/>
</dbReference>
<dbReference type="InterPro" id="IPR013230">
    <property type="entry name" value="Peptidase_M15A_C"/>
</dbReference>
<dbReference type="RefSeq" id="WP_023430483.1">
    <property type="nucleotide sequence ID" value="NZ_AWXZ01000007.1"/>
</dbReference>
<dbReference type="SUPFAM" id="SSF55166">
    <property type="entry name" value="Hedgehog/DD-peptidase"/>
    <property type="match status" value="1"/>
</dbReference>
<dbReference type="Gene3D" id="3.30.1380.10">
    <property type="match status" value="1"/>
</dbReference>
<dbReference type="Pfam" id="PF08291">
    <property type="entry name" value="Peptidase_M15_3"/>
    <property type="match status" value="1"/>
</dbReference>
<keyword evidence="5" id="KW-1035">Host cytoplasm</keyword>
<evidence type="ECO:0000256" key="1">
    <source>
        <dbReference type="ARBA" id="ARBA00000632"/>
    </source>
</evidence>
<evidence type="ECO:0000256" key="4">
    <source>
        <dbReference type="ARBA" id="ARBA00022801"/>
    </source>
</evidence>
<dbReference type="GO" id="GO:0031640">
    <property type="term" value="P:killing of cells of another organism"/>
    <property type="evidence" value="ECO:0007669"/>
    <property type="project" value="UniProtKB-KW"/>
</dbReference>
<dbReference type="PANTHER" id="PTHR38107:SF3">
    <property type="entry name" value="LYSOZYME RRRD-RELATED"/>
    <property type="match status" value="1"/>
</dbReference>
<name>V4R5W7_9HYPH</name>
<gene>
    <name evidence="9" type="ORF">N177_0326</name>
</gene>
<sequence>MSISENGLCLIKHFEGLRLDAYIDPVGVWTIGYGHTGEAARPGNRITESEAEQLLQRDLEKHERTVQDLVQVQITEGEYSALVSFAFNVGDGALRGSTLLRKLNGGDSSGAAAEFERWVYGTIDGKKVVLPGLVRRRKSERHLFETGRFDSFQRRLITTAEDGGRDASTASARGDLAAEFATHFNGWSIRNFKPYELLVMGGAHLNPQSRGYGLNGLPPRQSWNNIRRTIEVLDALRDQLAAPVRTLSVYRTPAYNEAIGGAKKSQHVEFNAIDFYVQSNSGAADWAASLRAMRHRGEFSGGIGVYSTFVHLDTRGADADWQG</sequence>
<organism evidence="9 10">
    <name type="scientific">Lutibaculum baratangense AMV1</name>
    <dbReference type="NCBI Taxonomy" id="631454"/>
    <lineage>
        <taxon>Bacteria</taxon>
        <taxon>Pseudomonadati</taxon>
        <taxon>Pseudomonadota</taxon>
        <taxon>Alphaproteobacteria</taxon>
        <taxon>Hyphomicrobiales</taxon>
        <taxon>Tepidamorphaceae</taxon>
        <taxon>Lutibaculum</taxon>
    </lineage>
</organism>
<dbReference type="Pfam" id="PF00959">
    <property type="entry name" value="Phage_lysozyme"/>
    <property type="match status" value="1"/>
</dbReference>
<dbReference type="PANTHER" id="PTHR38107">
    <property type="match status" value="1"/>
</dbReference>
<comment type="similarity">
    <text evidence="7">Belongs to the glycosyl hydrolase 24 family.</text>
</comment>
<dbReference type="InterPro" id="IPR034690">
    <property type="entry name" value="Endolysin_T4_type"/>
</dbReference>
<dbReference type="InterPro" id="IPR051018">
    <property type="entry name" value="Bacteriophage_GH24"/>
</dbReference>
<dbReference type="OrthoDB" id="5327667at2"/>
<evidence type="ECO:0000256" key="2">
    <source>
        <dbReference type="ARBA" id="ARBA00022529"/>
    </source>
</evidence>
<dbReference type="AlphaFoldDB" id="V4R5W7"/>
<reference evidence="9 10" key="1">
    <citation type="journal article" date="2014" name="Genome Announc.">
        <title>Draft Genome Sequence of Lutibaculum baratangense Strain AMV1T, Isolated from a Mud Volcano in Andamans, India.</title>
        <authorList>
            <person name="Singh A."/>
            <person name="Sreenivas A."/>
            <person name="Sathyanarayana Reddy G."/>
            <person name="Pinnaka A.K."/>
            <person name="Shivaji S."/>
        </authorList>
    </citation>
    <scope>NUCLEOTIDE SEQUENCE [LARGE SCALE GENOMIC DNA]</scope>
    <source>
        <strain evidence="9 10">AMV1</strain>
    </source>
</reference>
<keyword evidence="3 7" id="KW-0081">Bacteriolytic enzyme</keyword>
<dbReference type="CDD" id="cd00737">
    <property type="entry name" value="lyz_endolysin_autolysin"/>
    <property type="match status" value="1"/>
</dbReference>
<dbReference type="HAMAP" id="MF_04110">
    <property type="entry name" value="ENDOLYSIN_T4"/>
    <property type="match status" value="1"/>
</dbReference>
<evidence type="ECO:0000313" key="10">
    <source>
        <dbReference type="Proteomes" id="UP000017819"/>
    </source>
</evidence>
<dbReference type="eggNOG" id="COG3772">
    <property type="taxonomic scope" value="Bacteria"/>
</dbReference>
<evidence type="ECO:0000256" key="6">
    <source>
        <dbReference type="ARBA" id="ARBA00023295"/>
    </source>
</evidence>
<evidence type="ECO:0000256" key="5">
    <source>
        <dbReference type="ARBA" id="ARBA00023200"/>
    </source>
</evidence>
<dbReference type="GO" id="GO:0003796">
    <property type="term" value="F:lysozyme activity"/>
    <property type="evidence" value="ECO:0007669"/>
    <property type="project" value="UniProtKB-EC"/>
</dbReference>
<dbReference type="PATRIC" id="fig|631454.5.peg.324"/>
<dbReference type="GO" id="GO:0016998">
    <property type="term" value="P:cell wall macromolecule catabolic process"/>
    <property type="evidence" value="ECO:0007669"/>
    <property type="project" value="InterPro"/>
</dbReference>
<evidence type="ECO:0000313" key="9">
    <source>
        <dbReference type="EMBL" id="ESR27347.1"/>
    </source>
</evidence>
<keyword evidence="10" id="KW-1185">Reference proteome</keyword>
<dbReference type="STRING" id="631454.N177_0326"/>
<dbReference type="GO" id="GO:0009253">
    <property type="term" value="P:peptidoglycan catabolic process"/>
    <property type="evidence" value="ECO:0007669"/>
    <property type="project" value="InterPro"/>
</dbReference>
<dbReference type="InterPro" id="IPR023346">
    <property type="entry name" value="Lysozyme-like_dom_sf"/>
</dbReference>
<dbReference type="eggNOG" id="COG3108">
    <property type="taxonomic scope" value="Bacteria"/>
</dbReference>
<dbReference type="InterPro" id="IPR023347">
    <property type="entry name" value="Lysozyme_dom_sf"/>
</dbReference>
<dbReference type="InterPro" id="IPR033907">
    <property type="entry name" value="Endolysin_autolysin"/>
</dbReference>